<name>A0A9E3HCQ9_9NOST</name>
<sequence length="149" mass="17324">MNYQVVEQLTEAQISDLLDLYKNEFWSHKRTRDQVEKMLAASDIVIGLVDECDRLVAFTRILTDFIYRATIYDVIVKPSHRNIGLGAKLMELVINHPKLGSVEVLALYCLPEMINFYERWGFTSDVNELRLMFHGNKIHPNHTNISNKN</sequence>
<organism evidence="2 3">
    <name type="scientific">Pelatocladus maniniholoensis HA4357-MV3</name>
    <dbReference type="NCBI Taxonomy" id="1117104"/>
    <lineage>
        <taxon>Bacteria</taxon>
        <taxon>Bacillati</taxon>
        <taxon>Cyanobacteriota</taxon>
        <taxon>Cyanophyceae</taxon>
        <taxon>Nostocales</taxon>
        <taxon>Nostocaceae</taxon>
        <taxon>Pelatocladus</taxon>
    </lineage>
</organism>
<feature type="domain" description="N-acetyltransferase" evidence="1">
    <location>
        <begin position="4"/>
        <end position="145"/>
    </location>
</feature>
<dbReference type="EMBL" id="JAHHHW010000143">
    <property type="protein sequence ID" value="MBW4434800.1"/>
    <property type="molecule type" value="Genomic_DNA"/>
</dbReference>
<dbReference type="Pfam" id="PF00583">
    <property type="entry name" value="Acetyltransf_1"/>
    <property type="match status" value="1"/>
</dbReference>
<dbReference type="SUPFAM" id="SSF55729">
    <property type="entry name" value="Acyl-CoA N-acyltransferases (Nat)"/>
    <property type="match status" value="1"/>
</dbReference>
<dbReference type="GO" id="GO:0016747">
    <property type="term" value="F:acyltransferase activity, transferring groups other than amino-acyl groups"/>
    <property type="evidence" value="ECO:0007669"/>
    <property type="project" value="InterPro"/>
</dbReference>
<evidence type="ECO:0000259" key="1">
    <source>
        <dbReference type="PROSITE" id="PS51186"/>
    </source>
</evidence>
<dbReference type="AlphaFoldDB" id="A0A9E3HCQ9"/>
<dbReference type="PANTHER" id="PTHR43233:SF1">
    <property type="entry name" value="FAMILY N-ACETYLTRANSFERASE, PUTATIVE (AFU_ORTHOLOGUE AFUA_6G03350)-RELATED"/>
    <property type="match status" value="1"/>
</dbReference>
<dbReference type="PANTHER" id="PTHR43233">
    <property type="entry name" value="FAMILY N-ACETYLTRANSFERASE, PUTATIVE (AFU_ORTHOLOGUE AFUA_6G03350)-RELATED"/>
    <property type="match status" value="1"/>
</dbReference>
<dbReference type="InterPro" id="IPR053144">
    <property type="entry name" value="Acetyltransferase_Butenolide"/>
</dbReference>
<evidence type="ECO:0000313" key="2">
    <source>
        <dbReference type="EMBL" id="MBW4434800.1"/>
    </source>
</evidence>
<protein>
    <submittedName>
        <fullName evidence="2">GNAT family N-acetyltransferase</fullName>
    </submittedName>
</protein>
<reference evidence="2" key="2">
    <citation type="journal article" date="2022" name="Microbiol. Resour. Announc.">
        <title>Metagenome Sequencing to Explore Phylogenomics of Terrestrial Cyanobacteria.</title>
        <authorList>
            <person name="Ward R.D."/>
            <person name="Stajich J.E."/>
            <person name="Johansen J.R."/>
            <person name="Huntemann M."/>
            <person name="Clum A."/>
            <person name="Foster B."/>
            <person name="Foster B."/>
            <person name="Roux S."/>
            <person name="Palaniappan K."/>
            <person name="Varghese N."/>
            <person name="Mukherjee S."/>
            <person name="Reddy T.B.K."/>
            <person name="Daum C."/>
            <person name="Copeland A."/>
            <person name="Chen I.A."/>
            <person name="Ivanova N.N."/>
            <person name="Kyrpides N.C."/>
            <person name="Shapiro N."/>
            <person name="Eloe-Fadrosh E.A."/>
            <person name="Pietrasiak N."/>
        </authorList>
    </citation>
    <scope>NUCLEOTIDE SEQUENCE</scope>
    <source>
        <strain evidence="2">HA4357-MV3</strain>
    </source>
</reference>
<dbReference type="PROSITE" id="PS51186">
    <property type="entry name" value="GNAT"/>
    <property type="match status" value="1"/>
</dbReference>
<gene>
    <name evidence="2" type="ORF">KME28_24580</name>
</gene>
<proteinExistence type="predicted"/>
<dbReference type="Proteomes" id="UP000813215">
    <property type="component" value="Unassembled WGS sequence"/>
</dbReference>
<accession>A0A9E3HCQ9</accession>
<evidence type="ECO:0000313" key="3">
    <source>
        <dbReference type="Proteomes" id="UP000813215"/>
    </source>
</evidence>
<dbReference type="CDD" id="cd04301">
    <property type="entry name" value="NAT_SF"/>
    <property type="match status" value="1"/>
</dbReference>
<dbReference type="Gene3D" id="3.40.630.30">
    <property type="match status" value="1"/>
</dbReference>
<comment type="caution">
    <text evidence="2">The sequence shown here is derived from an EMBL/GenBank/DDBJ whole genome shotgun (WGS) entry which is preliminary data.</text>
</comment>
<dbReference type="InterPro" id="IPR000182">
    <property type="entry name" value="GNAT_dom"/>
</dbReference>
<reference evidence="2" key="1">
    <citation type="submission" date="2021-05" db="EMBL/GenBank/DDBJ databases">
        <authorList>
            <person name="Pietrasiak N."/>
            <person name="Ward R."/>
            <person name="Stajich J.E."/>
            <person name="Kurbessoian T."/>
        </authorList>
    </citation>
    <scope>NUCLEOTIDE SEQUENCE</scope>
    <source>
        <strain evidence="2">HA4357-MV3</strain>
    </source>
</reference>
<dbReference type="InterPro" id="IPR016181">
    <property type="entry name" value="Acyl_CoA_acyltransferase"/>
</dbReference>